<feature type="binding site" evidence="19">
    <location>
        <position position="81"/>
    </location>
    <ligand>
        <name>GTP</name>
        <dbReference type="ChEBI" id="CHEBI:37565"/>
    </ligand>
</feature>
<evidence type="ECO:0000256" key="9">
    <source>
        <dbReference type="ARBA" id="ARBA00012523"/>
    </source>
</evidence>
<evidence type="ECO:0000256" key="18">
    <source>
        <dbReference type="PIRSR" id="PIRSR006135-1"/>
    </source>
</evidence>
<keyword evidence="13 20" id="KW-0418">Kinase</keyword>
<comment type="catalytic activity">
    <reaction evidence="2">
        <text>adenosylcob(III)inamide phosphate + GTP + H(+) = adenosylcob(III)inamide-GDP + diphosphate</text>
        <dbReference type="Rhea" id="RHEA:22712"/>
        <dbReference type="ChEBI" id="CHEBI:15378"/>
        <dbReference type="ChEBI" id="CHEBI:33019"/>
        <dbReference type="ChEBI" id="CHEBI:37565"/>
        <dbReference type="ChEBI" id="CHEBI:58502"/>
        <dbReference type="ChEBI" id="CHEBI:60487"/>
        <dbReference type="EC" id="2.7.7.62"/>
    </reaction>
</comment>
<dbReference type="Gene3D" id="3.40.50.300">
    <property type="entry name" value="P-loop containing nucleotide triphosphate hydrolases"/>
    <property type="match status" value="1"/>
</dbReference>
<keyword evidence="10" id="KW-0169">Cobalamin biosynthesis</keyword>
<evidence type="ECO:0000256" key="13">
    <source>
        <dbReference type="ARBA" id="ARBA00022777"/>
    </source>
</evidence>
<protein>
    <recommendedName>
        <fullName evidence="16">Adenosylcobinamide kinase</fullName>
        <ecNumber evidence="8">2.7.1.156</ecNumber>
        <ecNumber evidence="9">2.7.7.62</ecNumber>
    </recommendedName>
    <alternativeName>
        <fullName evidence="17">Adenosylcobinamide-phosphate guanylyltransferase</fullName>
    </alternativeName>
</protein>
<dbReference type="PANTHER" id="PTHR34848:SF1">
    <property type="entry name" value="BIFUNCTIONAL ADENOSYLCOBALAMIN BIOSYNTHESIS PROTEIN COBU"/>
    <property type="match status" value="1"/>
</dbReference>
<reference evidence="20 21" key="1">
    <citation type="submission" date="2021-10" db="EMBL/GenBank/DDBJ databases">
        <title>Anaerobic single-cell dispensing facilitates the cultivation of human gut bacteria.</title>
        <authorList>
            <person name="Afrizal A."/>
        </authorList>
    </citation>
    <scope>NUCLEOTIDE SEQUENCE [LARGE SCALE GENOMIC DNA]</scope>
    <source>
        <strain evidence="20 21">CLA-AA-H276</strain>
    </source>
</reference>
<keyword evidence="12 19" id="KW-0547">Nucleotide-binding</keyword>
<evidence type="ECO:0000256" key="2">
    <source>
        <dbReference type="ARBA" id="ARBA00000711"/>
    </source>
</evidence>
<feature type="binding site" evidence="19">
    <location>
        <begin position="50"/>
        <end position="53"/>
    </location>
    <ligand>
        <name>GTP</name>
        <dbReference type="ChEBI" id="CHEBI:37565"/>
    </ligand>
</feature>
<keyword evidence="20" id="KW-0548">Nucleotidyltransferase</keyword>
<gene>
    <name evidence="20" type="ORF">LKD36_04745</name>
</gene>
<dbReference type="InterPro" id="IPR003203">
    <property type="entry name" value="CobU/CobP"/>
</dbReference>
<feature type="binding site" evidence="19">
    <location>
        <position position="62"/>
    </location>
    <ligand>
        <name>GTP</name>
        <dbReference type="ChEBI" id="CHEBI:37565"/>
    </ligand>
</feature>
<evidence type="ECO:0000256" key="4">
    <source>
        <dbReference type="ARBA" id="ARBA00003889"/>
    </source>
</evidence>
<dbReference type="PANTHER" id="PTHR34848">
    <property type="match status" value="1"/>
</dbReference>
<evidence type="ECO:0000256" key="3">
    <source>
        <dbReference type="ARBA" id="ARBA00001522"/>
    </source>
</evidence>
<dbReference type="GO" id="GO:0043752">
    <property type="term" value="F:adenosylcobinamide kinase activity"/>
    <property type="evidence" value="ECO:0007669"/>
    <property type="project" value="UniProtKB-EC"/>
</dbReference>
<sequence>MLMMVTGGSGSGKSEFAESLVTGLADGPNLYIATMFPFDEECHKRIARHREMRKDKGFDTLECYTGLKHADVSSYHTVLLECMSNLTANEMYQEKGSGDHCVEEILAGIRHVKEQCRNLIIVTNEIFSDGMDYDEETRRYQKYLGEINVRMASMADLVAEVVYSIPLIHKGDLNEVFGR</sequence>
<dbReference type="CDD" id="cd00544">
    <property type="entry name" value="CobU"/>
    <property type="match status" value="1"/>
</dbReference>
<dbReference type="EC" id="2.7.1.156" evidence="8"/>
<dbReference type="GO" id="GO:0009236">
    <property type="term" value="P:cobalamin biosynthetic process"/>
    <property type="evidence" value="ECO:0007669"/>
    <property type="project" value="UniProtKB-KW"/>
</dbReference>
<evidence type="ECO:0000313" key="21">
    <source>
        <dbReference type="Proteomes" id="UP001198220"/>
    </source>
</evidence>
<feature type="binding site" evidence="19">
    <location>
        <begin position="7"/>
        <end position="14"/>
    </location>
    <ligand>
        <name>GTP</name>
        <dbReference type="ChEBI" id="CHEBI:37565"/>
    </ligand>
</feature>
<evidence type="ECO:0000256" key="17">
    <source>
        <dbReference type="ARBA" id="ARBA00030571"/>
    </source>
</evidence>
<evidence type="ECO:0000256" key="12">
    <source>
        <dbReference type="ARBA" id="ARBA00022741"/>
    </source>
</evidence>
<dbReference type="Pfam" id="PF02283">
    <property type="entry name" value="CobU"/>
    <property type="match status" value="1"/>
</dbReference>
<accession>A0AAE3A4X3</accession>
<comment type="pathway">
    <text evidence="6">Cofactor biosynthesis; adenosylcobalamin biosynthesis; adenosylcobalamin from cob(II)yrinate a,c-diamide: step 5/7.</text>
</comment>
<dbReference type="AlphaFoldDB" id="A0AAE3A4X3"/>
<evidence type="ECO:0000256" key="5">
    <source>
        <dbReference type="ARBA" id="ARBA00004692"/>
    </source>
</evidence>
<dbReference type="Proteomes" id="UP001198220">
    <property type="component" value="Unassembled WGS sequence"/>
</dbReference>
<evidence type="ECO:0000256" key="16">
    <source>
        <dbReference type="ARBA" id="ARBA00029570"/>
    </source>
</evidence>
<keyword evidence="21" id="KW-1185">Reference proteome</keyword>
<dbReference type="SUPFAM" id="SSF52540">
    <property type="entry name" value="P-loop containing nucleoside triphosphate hydrolases"/>
    <property type="match status" value="1"/>
</dbReference>
<keyword evidence="14" id="KW-0067">ATP-binding</keyword>
<evidence type="ECO:0000256" key="7">
    <source>
        <dbReference type="ARBA" id="ARBA00007490"/>
    </source>
</evidence>
<dbReference type="GO" id="GO:0008820">
    <property type="term" value="F:cobinamide phosphate guanylyltransferase activity"/>
    <property type="evidence" value="ECO:0007669"/>
    <property type="project" value="UniProtKB-EC"/>
</dbReference>
<comment type="similarity">
    <text evidence="7">Belongs to the CobU/CobP family.</text>
</comment>
<evidence type="ECO:0000256" key="14">
    <source>
        <dbReference type="ARBA" id="ARBA00022840"/>
    </source>
</evidence>
<dbReference type="InterPro" id="IPR027417">
    <property type="entry name" value="P-loop_NTPase"/>
</dbReference>
<comment type="function">
    <text evidence="4">Catalyzes ATP-dependent phosphorylation of adenosylcobinamide and addition of GMP to adenosylcobinamide phosphate.</text>
</comment>
<evidence type="ECO:0000256" key="8">
    <source>
        <dbReference type="ARBA" id="ARBA00012016"/>
    </source>
</evidence>
<dbReference type="RefSeq" id="WP_308458903.1">
    <property type="nucleotide sequence ID" value="NZ_JAJEPS010000003.1"/>
</dbReference>
<evidence type="ECO:0000256" key="6">
    <source>
        <dbReference type="ARBA" id="ARBA00005159"/>
    </source>
</evidence>
<comment type="catalytic activity">
    <reaction evidence="1">
        <text>adenosylcob(III)inamide + ATP = adenosylcob(III)inamide phosphate + ADP + H(+)</text>
        <dbReference type="Rhea" id="RHEA:15769"/>
        <dbReference type="ChEBI" id="CHEBI:2480"/>
        <dbReference type="ChEBI" id="CHEBI:15378"/>
        <dbReference type="ChEBI" id="CHEBI:30616"/>
        <dbReference type="ChEBI" id="CHEBI:58502"/>
        <dbReference type="ChEBI" id="CHEBI:456216"/>
        <dbReference type="EC" id="2.7.1.156"/>
    </reaction>
</comment>
<dbReference type="GO" id="GO:0005525">
    <property type="term" value="F:GTP binding"/>
    <property type="evidence" value="ECO:0007669"/>
    <property type="project" value="UniProtKB-KW"/>
</dbReference>
<evidence type="ECO:0000256" key="1">
    <source>
        <dbReference type="ARBA" id="ARBA00000312"/>
    </source>
</evidence>
<dbReference type="GO" id="GO:0005524">
    <property type="term" value="F:ATP binding"/>
    <property type="evidence" value="ECO:0007669"/>
    <property type="project" value="UniProtKB-KW"/>
</dbReference>
<keyword evidence="15 19" id="KW-0342">GTP-binding</keyword>
<evidence type="ECO:0000313" key="20">
    <source>
        <dbReference type="EMBL" id="MCC2125484.1"/>
    </source>
</evidence>
<evidence type="ECO:0000256" key="19">
    <source>
        <dbReference type="PIRSR" id="PIRSR006135-2"/>
    </source>
</evidence>
<dbReference type="PIRSF" id="PIRSF006135">
    <property type="entry name" value="CobU"/>
    <property type="match status" value="1"/>
</dbReference>
<proteinExistence type="inferred from homology"/>
<dbReference type="EMBL" id="JAJEPS010000003">
    <property type="protein sequence ID" value="MCC2125484.1"/>
    <property type="molecule type" value="Genomic_DNA"/>
</dbReference>
<evidence type="ECO:0000256" key="15">
    <source>
        <dbReference type="ARBA" id="ARBA00023134"/>
    </source>
</evidence>
<keyword evidence="11" id="KW-0808">Transferase</keyword>
<feature type="active site" description="GMP-histidine intermediate" evidence="18">
    <location>
        <position position="49"/>
    </location>
</feature>
<evidence type="ECO:0000256" key="10">
    <source>
        <dbReference type="ARBA" id="ARBA00022573"/>
    </source>
</evidence>
<comment type="pathway">
    <text evidence="5">Cofactor biosynthesis; adenosylcobalamin biosynthesis; adenosylcobalamin from cob(II)yrinate a,c-diamide: step 6/7.</text>
</comment>
<comment type="caution">
    <text evidence="20">The sequence shown here is derived from an EMBL/GenBank/DDBJ whole genome shotgun (WGS) entry which is preliminary data.</text>
</comment>
<comment type="catalytic activity">
    <reaction evidence="3">
        <text>adenosylcob(III)inamide + GTP = adenosylcob(III)inamide phosphate + GDP + H(+)</text>
        <dbReference type="Rhea" id="RHEA:15765"/>
        <dbReference type="ChEBI" id="CHEBI:2480"/>
        <dbReference type="ChEBI" id="CHEBI:15378"/>
        <dbReference type="ChEBI" id="CHEBI:37565"/>
        <dbReference type="ChEBI" id="CHEBI:58189"/>
        <dbReference type="ChEBI" id="CHEBI:58502"/>
        <dbReference type="EC" id="2.7.1.156"/>
    </reaction>
</comment>
<name>A0AAE3A4X3_9FIRM</name>
<evidence type="ECO:0000256" key="11">
    <source>
        <dbReference type="ARBA" id="ARBA00022679"/>
    </source>
</evidence>
<dbReference type="EC" id="2.7.7.62" evidence="9"/>
<organism evidence="20 21">
    <name type="scientific">Hominiventricola filiformis</name>
    <dbReference type="NCBI Taxonomy" id="2885352"/>
    <lineage>
        <taxon>Bacteria</taxon>
        <taxon>Bacillati</taxon>
        <taxon>Bacillota</taxon>
        <taxon>Clostridia</taxon>
        <taxon>Lachnospirales</taxon>
        <taxon>Lachnospiraceae</taxon>
        <taxon>Hominiventricola</taxon>
    </lineage>
</organism>